<dbReference type="InterPro" id="IPR036561">
    <property type="entry name" value="MAM33_sf"/>
</dbReference>
<evidence type="ECO:0000313" key="2">
    <source>
        <dbReference type="Proteomes" id="UP000319462"/>
    </source>
</evidence>
<dbReference type="Proteomes" id="UP000319462">
    <property type="component" value="Chromosome 22"/>
</dbReference>
<organism evidence="1 2">
    <name type="scientific">Leishmania braziliensis MHOM/BR/75/M2904</name>
    <dbReference type="NCBI Taxonomy" id="420245"/>
    <lineage>
        <taxon>Eukaryota</taxon>
        <taxon>Discoba</taxon>
        <taxon>Euglenozoa</taxon>
        <taxon>Kinetoplastea</taxon>
        <taxon>Metakinetoplastina</taxon>
        <taxon>Trypanosomatida</taxon>
        <taxon>Trypanosomatidae</taxon>
        <taxon>Leishmaniinae</taxon>
        <taxon>Leishmania</taxon>
        <taxon>Leishmania braziliensis species complex</taxon>
    </lineage>
</organism>
<accession>A0A3P3Z6U9</accession>
<sequence length="272" mass="31955">MYHTYSHTYEKQRGFCTMLRRYTVMSGFRVSFGETLRNAAAGKTDLPARSEPRRHRKLYQLTMREEREEGIRDFLPPRPLLPLGWKLQHESGSNRFDLFKNVEIRQCGSEELHIITLMETKEYEGTYRMDNGEREEQEYLNFGLFMRKKRYPTGGLEFSLTSIDLELVMDGLTIHPSEEAFENAKSCYGRNYTAAAKKDACIPSGDARRRRASKYAGPMLSELDDDLSDEILDYLDERGVNNAFAEFVMDQAFYFEQEEYINWLRLLRKFSD</sequence>
<dbReference type="Gene3D" id="3.10.280.10">
    <property type="entry name" value="Mitochondrial glycoprotein"/>
    <property type="match status" value="1"/>
</dbReference>
<dbReference type="PANTHER" id="PTHR10826">
    <property type="entry name" value="COMPLEMENT COMPONENT 1"/>
    <property type="match status" value="1"/>
</dbReference>
<dbReference type="AlphaFoldDB" id="A0A3P3Z6U9"/>
<dbReference type="EMBL" id="LS997621">
    <property type="protein sequence ID" value="SYZ65959.1"/>
    <property type="molecule type" value="Genomic_DNA"/>
</dbReference>
<protein>
    <submittedName>
        <fullName evidence="1">Mitochondrial_glycoprotein</fullName>
    </submittedName>
</protein>
<dbReference type="Pfam" id="PF02330">
    <property type="entry name" value="MAM33"/>
    <property type="match status" value="1"/>
</dbReference>
<gene>
    <name evidence="1" type="ORF">LBRM2904_22.1330</name>
</gene>
<proteinExistence type="predicted"/>
<dbReference type="PANTHER" id="PTHR10826:SF6">
    <property type="entry name" value="PROTEIN, PUTATIVE-RELATED"/>
    <property type="match status" value="1"/>
</dbReference>
<reference evidence="1 2" key="1">
    <citation type="submission" date="2018-09" db="EMBL/GenBank/DDBJ databases">
        <authorList>
            <person name="Peiro R."/>
            <person name="Begona"/>
            <person name="Cbmso G."/>
            <person name="Lopez M."/>
            <person name="Gonzalez S."/>
        </authorList>
    </citation>
    <scope>NUCLEOTIDE SEQUENCE [LARGE SCALE GENOMIC DNA]</scope>
</reference>
<dbReference type="SUPFAM" id="SSF54529">
    <property type="entry name" value="Mitochondrial glycoprotein MAM33-like"/>
    <property type="match status" value="1"/>
</dbReference>
<dbReference type="GO" id="GO:0005759">
    <property type="term" value="C:mitochondrial matrix"/>
    <property type="evidence" value="ECO:0007669"/>
    <property type="project" value="InterPro"/>
</dbReference>
<name>A0A3P3Z6U9_LEIBR</name>
<dbReference type="InterPro" id="IPR003428">
    <property type="entry name" value="MAM33"/>
</dbReference>
<evidence type="ECO:0000313" key="1">
    <source>
        <dbReference type="EMBL" id="SYZ65959.1"/>
    </source>
</evidence>
<dbReference type="FunFam" id="3.10.280.10:FF:000014">
    <property type="entry name" value="Mitochondrial glycoprotein, putative"/>
    <property type="match status" value="1"/>
</dbReference>